<dbReference type="PANTHER" id="PTHR22943:SF248">
    <property type="entry name" value="SEVEN TM RECEPTOR"/>
    <property type="match status" value="1"/>
</dbReference>
<evidence type="ECO:0000256" key="1">
    <source>
        <dbReference type="SAM" id="Phobius"/>
    </source>
</evidence>
<name>A0AAD4R1A0_9BILA</name>
<accession>A0AAD4R1A0</accession>
<dbReference type="PANTHER" id="PTHR22943">
    <property type="entry name" value="7-TRANSMEMBRANE DOMAIN RECEPTOR C.ELEGANS"/>
    <property type="match status" value="1"/>
</dbReference>
<keyword evidence="1" id="KW-0812">Transmembrane</keyword>
<keyword evidence="3" id="KW-1185">Reference proteome</keyword>
<sequence length="368" mass="41753">MTVNELISTFESASSYFVLILSPLCFLLFFWAVYTKSPRAMGSYKWYMIANAVFLEIFLILYAIGPMEPLVNLIFVPGGLMKNAEQPEIVTRVFASTCITATIFALYFNALLFVCRYCQTSGNRLFKLLSDFKKTVFVSFCLLLVPVAGIATVVNVYWASKTELLDEIKAWSPSVYENVRNRTIFGCKKSSKNTFIVLLAVIGLPLIAPAVFAVPWSTLGCYRVLRANKRSLTERTLALYRRLINALVIEIGIIVCIVCVPGCSILVAYVLQFVYSDTSSNFESSIFMLMTTVCTYYPMITNMVTIIYIKPYRKAIFGLYWRLSPFGRRQKEAVRGPLSETTATKKVQFFTRNQTKILRHNQKSYSVS</sequence>
<feature type="transmembrane region" description="Helical" evidence="1">
    <location>
        <begin position="89"/>
        <end position="115"/>
    </location>
</feature>
<feature type="transmembrane region" description="Helical" evidence="1">
    <location>
        <begin position="136"/>
        <end position="158"/>
    </location>
</feature>
<evidence type="ECO:0000313" key="3">
    <source>
        <dbReference type="Proteomes" id="UP001201812"/>
    </source>
</evidence>
<proteinExistence type="predicted"/>
<dbReference type="EMBL" id="JAKKPZ010000088">
    <property type="protein sequence ID" value="KAI1703050.1"/>
    <property type="molecule type" value="Genomic_DNA"/>
</dbReference>
<reference evidence="2" key="1">
    <citation type="submission" date="2022-01" db="EMBL/GenBank/DDBJ databases">
        <title>Genome Sequence Resource for Two Populations of Ditylenchus destructor, the Migratory Endoparasitic Phytonematode.</title>
        <authorList>
            <person name="Zhang H."/>
            <person name="Lin R."/>
            <person name="Xie B."/>
        </authorList>
    </citation>
    <scope>NUCLEOTIDE SEQUENCE</scope>
    <source>
        <strain evidence="2">BazhouSP</strain>
    </source>
</reference>
<keyword evidence="1" id="KW-0472">Membrane</keyword>
<evidence type="ECO:0000313" key="2">
    <source>
        <dbReference type="EMBL" id="KAI1703050.1"/>
    </source>
</evidence>
<feature type="transmembrane region" description="Helical" evidence="1">
    <location>
        <begin position="195"/>
        <end position="222"/>
    </location>
</feature>
<dbReference type="AlphaFoldDB" id="A0AAD4R1A0"/>
<dbReference type="Pfam" id="PF10318">
    <property type="entry name" value="7TM_GPCR_Srh"/>
    <property type="match status" value="1"/>
</dbReference>
<comment type="caution">
    <text evidence="2">The sequence shown here is derived from an EMBL/GenBank/DDBJ whole genome shotgun (WGS) entry which is preliminary data.</text>
</comment>
<feature type="transmembrane region" description="Helical" evidence="1">
    <location>
        <begin position="243"/>
        <end position="274"/>
    </location>
</feature>
<dbReference type="InterPro" id="IPR019422">
    <property type="entry name" value="7TM_GPCR_serpentine_rcpt_Srh"/>
</dbReference>
<feature type="transmembrane region" description="Helical" evidence="1">
    <location>
        <begin position="16"/>
        <end position="34"/>
    </location>
</feature>
<gene>
    <name evidence="2" type="ORF">DdX_15109</name>
</gene>
<feature type="transmembrane region" description="Helical" evidence="1">
    <location>
        <begin position="46"/>
        <end position="65"/>
    </location>
</feature>
<keyword evidence="1" id="KW-1133">Transmembrane helix</keyword>
<dbReference type="Proteomes" id="UP001201812">
    <property type="component" value="Unassembled WGS sequence"/>
</dbReference>
<feature type="transmembrane region" description="Helical" evidence="1">
    <location>
        <begin position="286"/>
        <end position="309"/>
    </location>
</feature>
<organism evidence="2 3">
    <name type="scientific">Ditylenchus destructor</name>
    <dbReference type="NCBI Taxonomy" id="166010"/>
    <lineage>
        <taxon>Eukaryota</taxon>
        <taxon>Metazoa</taxon>
        <taxon>Ecdysozoa</taxon>
        <taxon>Nematoda</taxon>
        <taxon>Chromadorea</taxon>
        <taxon>Rhabditida</taxon>
        <taxon>Tylenchina</taxon>
        <taxon>Tylenchomorpha</taxon>
        <taxon>Sphaerularioidea</taxon>
        <taxon>Anguinidae</taxon>
        <taxon>Anguininae</taxon>
        <taxon>Ditylenchus</taxon>
    </lineage>
</organism>
<protein>
    <submittedName>
        <fullName evidence="2">Serpentine type 7TM GPCR chemoreceptor srh domain-containing protein</fullName>
    </submittedName>
</protein>